<dbReference type="AlphaFoldDB" id="A0A1I7WQJ4"/>
<dbReference type="Proteomes" id="UP000095283">
    <property type="component" value="Unplaced"/>
</dbReference>
<sequence>MVSNFFSNPLLLLKDLYSLERPTATPPCLIPAHNIHPYYLFVLIFFVNSAITKDAGLQNVHMKIQRIRHEVIYLGILILNGRSSLYASSARSSVSGRSGSRSRYVIATHPFLFNYGLLVLIAVDFYVTDGKMFYTNEMEGHGNKVAVGFIVFILFSLPVIGNQMLFRFIYYPLFVMLTLGFINLVVKVNKTFQWTVLEMILYFDYSILLRMLCPEERKKTGFLFPSAVVFSIVGIIALLLQCWWLFIFIDAMFFEDISIDRRISDSSQNSKRQTLPVFKNSNVIV</sequence>
<dbReference type="WBParaSite" id="Hba_07412">
    <property type="protein sequence ID" value="Hba_07412"/>
    <property type="gene ID" value="Hba_07412"/>
</dbReference>
<keyword evidence="2" id="KW-1185">Reference proteome</keyword>
<name>A0A1I7WQJ4_HETBA</name>
<evidence type="ECO:0000256" key="1">
    <source>
        <dbReference type="SAM" id="Phobius"/>
    </source>
</evidence>
<proteinExistence type="predicted"/>
<evidence type="ECO:0000313" key="3">
    <source>
        <dbReference type="WBParaSite" id="Hba_07412"/>
    </source>
</evidence>
<accession>A0A1I7WQJ4</accession>
<feature type="transmembrane region" description="Helical" evidence="1">
    <location>
        <begin position="221"/>
        <end position="246"/>
    </location>
</feature>
<feature type="transmembrane region" description="Helical" evidence="1">
    <location>
        <begin position="104"/>
        <end position="125"/>
    </location>
</feature>
<keyword evidence="1" id="KW-0472">Membrane</keyword>
<organism evidence="2 3">
    <name type="scientific">Heterorhabditis bacteriophora</name>
    <name type="common">Entomopathogenic nematode worm</name>
    <dbReference type="NCBI Taxonomy" id="37862"/>
    <lineage>
        <taxon>Eukaryota</taxon>
        <taxon>Metazoa</taxon>
        <taxon>Ecdysozoa</taxon>
        <taxon>Nematoda</taxon>
        <taxon>Chromadorea</taxon>
        <taxon>Rhabditida</taxon>
        <taxon>Rhabditina</taxon>
        <taxon>Rhabditomorpha</taxon>
        <taxon>Strongyloidea</taxon>
        <taxon>Heterorhabditidae</taxon>
        <taxon>Heterorhabditis</taxon>
    </lineage>
</organism>
<reference evidence="3" key="1">
    <citation type="submission" date="2016-11" db="UniProtKB">
        <authorList>
            <consortium name="WormBaseParasite"/>
        </authorList>
    </citation>
    <scope>IDENTIFICATION</scope>
</reference>
<keyword evidence="1" id="KW-1133">Transmembrane helix</keyword>
<evidence type="ECO:0000313" key="2">
    <source>
        <dbReference type="Proteomes" id="UP000095283"/>
    </source>
</evidence>
<protein>
    <submittedName>
        <fullName evidence="3">GPI ethanolamine phosphate transferase 1</fullName>
    </submittedName>
</protein>
<feature type="transmembrane region" description="Helical" evidence="1">
    <location>
        <begin position="168"/>
        <end position="186"/>
    </location>
</feature>
<feature type="transmembrane region" description="Helical" evidence="1">
    <location>
        <begin position="145"/>
        <end position="161"/>
    </location>
</feature>
<feature type="transmembrane region" description="Helical" evidence="1">
    <location>
        <begin position="38"/>
        <end position="56"/>
    </location>
</feature>
<keyword evidence="1" id="KW-0812">Transmembrane</keyword>